<evidence type="ECO:0000256" key="6">
    <source>
        <dbReference type="ARBA" id="ARBA00022989"/>
    </source>
</evidence>
<feature type="domain" description="ABC transmembrane type-1" evidence="9">
    <location>
        <begin position="50"/>
        <end position="257"/>
    </location>
</feature>
<evidence type="ECO:0000256" key="1">
    <source>
        <dbReference type="ARBA" id="ARBA00004651"/>
    </source>
</evidence>
<name>A0ABU8W4Q8_9BURK</name>
<evidence type="ECO:0000256" key="2">
    <source>
        <dbReference type="ARBA" id="ARBA00007069"/>
    </source>
</evidence>
<feature type="transmembrane region" description="Helical" evidence="8">
    <location>
        <begin position="236"/>
        <end position="260"/>
    </location>
</feature>
<accession>A0ABU8W4Q8</accession>
<evidence type="ECO:0000256" key="7">
    <source>
        <dbReference type="ARBA" id="ARBA00023136"/>
    </source>
</evidence>
<feature type="transmembrane region" description="Helical" evidence="8">
    <location>
        <begin position="85"/>
        <end position="108"/>
    </location>
</feature>
<evidence type="ECO:0000256" key="5">
    <source>
        <dbReference type="ARBA" id="ARBA00022692"/>
    </source>
</evidence>
<dbReference type="PANTHER" id="PTHR42929">
    <property type="entry name" value="INNER MEMBRANE ABC TRANSPORTER PERMEASE PROTEIN YDCU-RELATED-RELATED"/>
    <property type="match status" value="1"/>
</dbReference>
<gene>
    <name evidence="10" type="ORF">WKW80_23950</name>
</gene>
<dbReference type="EMBL" id="JBBKZV010000018">
    <property type="protein sequence ID" value="MEJ8825044.1"/>
    <property type="molecule type" value="Genomic_DNA"/>
</dbReference>
<dbReference type="InterPro" id="IPR000515">
    <property type="entry name" value="MetI-like"/>
</dbReference>
<feature type="transmembrane region" description="Helical" evidence="8">
    <location>
        <begin position="56"/>
        <end position="73"/>
    </location>
</feature>
<evidence type="ECO:0000313" key="11">
    <source>
        <dbReference type="Proteomes" id="UP001363010"/>
    </source>
</evidence>
<keyword evidence="7 8" id="KW-0472">Membrane</keyword>
<organism evidence="10 11">
    <name type="scientific">Variovorax humicola</name>
    <dbReference type="NCBI Taxonomy" id="1769758"/>
    <lineage>
        <taxon>Bacteria</taxon>
        <taxon>Pseudomonadati</taxon>
        <taxon>Pseudomonadota</taxon>
        <taxon>Betaproteobacteria</taxon>
        <taxon>Burkholderiales</taxon>
        <taxon>Comamonadaceae</taxon>
        <taxon>Variovorax</taxon>
    </lineage>
</organism>
<evidence type="ECO:0000256" key="4">
    <source>
        <dbReference type="ARBA" id="ARBA00022475"/>
    </source>
</evidence>
<evidence type="ECO:0000259" key="9">
    <source>
        <dbReference type="PROSITE" id="PS50928"/>
    </source>
</evidence>
<dbReference type="Proteomes" id="UP001363010">
    <property type="component" value="Unassembled WGS sequence"/>
</dbReference>
<feature type="transmembrane region" description="Helical" evidence="8">
    <location>
        <begin position="182"/>
        <end position="203"/>
    </location>
</feature>
<dbReference type="CDD" id="cd06261">
    <property type="entry name" value="TM_PBP2"/>
    <property type="match status" value="1"/>
</dbReference>
<comment type="similarity">
    <text evidence="2">Belongs to the binding-protein-dependent transport system permease family. CysTW subfamily.</text>
</comment>
<comment type="caution">
    <text evidence="10">The sequence shown here is derived from an EMBL/GenBank/DDBJ whole genome shotgun (WGS) entry which is preliminary data.</text>
</comment>
<sequence>MALPATVFMLLVFVYPFLDGLRLSFLPMEGGGALANYRKFFDTGSLWQTIGTTMKLALPATLINVGIAVPLAYRLRHKTRYQKVATTILTIPLTLGTVLIAEGMLTYFGPRGWFSQAVQALHLYDGPVRLTHNYWGVLISLVISGFPFAFLLLLSYVTGIDPVLSRAAATLGATPARQFRHIVLPLLAPGLAMTFCLAFVQAFSVFPSAVLLGAPAGPTRVISIAAYEAAFENYDYSMASCIAMIMGGVQLVVVVFVLALRGLAYRGPVSGGKG</sequence>
<comment type="subcellular location">
    <subcellularLocation>
        <location evidence="1 8">Cell membrane</location>
        <topology evidence="1 8">Multi-pass membrane protein</topology>
    </subcellularLocation>
</comment>
<evidence type="ECO:0000256" key="3">
    <source>
        <dbReference type="ARBA" id="ARBA00022448"/>
    </source>
</evidence>
<reference evidence="10 11" key="1">
    <citation type="submission" date="2024-03" db="EMBL/GenBank/DDBJ databases">
        <title>Novel species of the genus Variovorax.</title>
        <authorList>
            <person name="Liu Q."/>
            <person name="Xin Y.-H."/>
        </authorList>
    </citation>
    <scope>NUCLEOTIDE SEQUENCE [LARGE SCALE GENOMIC DNA]</scope>
    <source>
        <strain evidence="10 11">KACC 18501</strain>
    </source>
</reference>
<protein>
    <submittedName>
        <fullName evidence="10">Sugar ABC transporter permease</fullName>
    </submittedName>
</protein>
<dbReference type="PANTHER" id="PTHR42929:SF1">
    <property type="entry name" value="INNER MEMBRANE ABC TRANSPORTER PERMEASE PROTEIN YDCU-RELATED"/>
    <property type="match status" value="1"/>
</dbReference>
<dbReference type="InterPro" id="IPR035906">
    <property type="entry name" value="MetI-like_sf"/>
</dbReference>
<keyword evidence="11" id="KW-1185">Reference proteome</keyword>
<dbReference type="Gene3D" id="1.10.3720.10">
    <property type="entry name" value="MetI-like"/>
    <property type="match status" value="1"/>
</dbReference>
<keyword evidence="6 8" id="KW-1133">Transmembrane helix</keyword>
<dbReference type="SUPFAM" id="SSF161098">
    <property type="entry name" value="MetI-like"/>
    <property type="match status" value="1"/>
</dbReference>
<feature type="transmembrane region" description="Helical" evidence="8">
    <location>
        <begin position="134"/>
        <end position="157"/>
    </location>
</feature>
<dbReference type="PROSITE" id="PS50928">
    <property type="entry name" value="ABC_TM1"/>
    <property type="match status" value="1"/>
</dbReference>
<dbReference type="RefSeq" id="WP_340366077.1">
    <property type="nucleotide sequence ID" value="NZ_JBBKZV010000018.1"/>
</dbReference>
<keyword evidence="5 8" id="KW-0812">Transmembrane</keyword>
<keyword evidence="3 8" id="KW-0813">Transport</keyword>
<evidence type="ECO:0000313" key="10">
    <source>
        <dbReference type="EMBL" id="MEJ8825044.1"/>
    </source>
</evidence>
<proteinExistence type="inferred from homology"/>
<evidence type="ECO:0000256" key="8">
    <source>
        <dbReference type="RuleBase" id="RU363032"/>
    </source>
</evidence>
<dbReference type="Pfam" id="PF00528">
    <property type="entry name" value="BPD_transp_1"/>
    <property type="match status" value="1"/>
</dbReference>
<keyword evidence="4" id="KW-1003">Cell membrane</keyword>